<feature type="domain" description="Quercetin 2,3-dioxygenase C-terminal cupin" evidence="1">
    <location>
        <begin position="168"/>
        <end position="227"/>
    </location>
</feature>
<evidence type="ECO:0000313" key="3">
    <source>
        <dbReference type="Proteomes" id="UP000256373"/>
    </source>
</evidence>
<dbReference type="OrthoDB" id="321327at2"/>
<accession>A0A3D8Y299</accession>
<dbReference type="RefSeq" id="WP_115834327.1">
    <property type="nucleotide sequence ID" value="NZ_QNUL01000048.1"/>
</dbReference>
<dbReference type="Proteomes" id="UP000256373">
    <property type="component" value="Unassembled WGS sequence"/>
</dbReference>
<keyword evidence="3" id="KW-1185">Reference proteome</keyword>
<comment type="caution">
    <text evidence="2">The sequence shown here is derived from an EMBL/GenBank/DDBJ whole genome shotgun (WGS) entry which is preliminary data.</text>
</comment>
<sequence length="229" mass="25508">MIIQTPAHIYLQSQRKAIINEGFRSYSTFDETKVIGNLIAFHEVELDAGQSIDIKTDVLTEIILVPVVGGVELISAGTDPIFLSVGETFRFFEFPESDFKIANPYPTETISYLQIHIRPDLTEDATNNLFDELPVNRFSLEDINALIPAFTNLSRSVSAVIGQYNGREEGIYVLNNPQNTVFAYIINGAFEVQNRLLEKGDALSLWELEEVDFEALSDGAVVLLMEIGG</sequence>
<name>A0A3D8Y299_9BACT</name>
<proteinExistence type="predicted"/>
<gene>
    <name evidence="2" type="ORF">DSL64_28235</name>
</gene>
<dbReference type="Gene3D" id="2.60.120.10">
    <property type="entry name" value="Jelly Rolls"/>
    <property type="match status" value="1"/>
</dbReference>
<dbReference type="EMBL" id="QNUL01000048">
    <property type="protein sequence ID" value="REA55255.1"/>
    <property type="molecule type" value="Genomic_DNA"/>
</dbReference>
<evidence type="ECO:0000259" key="1">
    <source>
        <dbReference type="Pfam" id="PF17954"/>
    </source>
</evidence>
<dbReference type="Pfam" id="PF17954">
    <property type="entry name" value="Pirin_C_2"/>
    <property type="match status" value="1"/>
</dbReference>
<reference evidence="2 3" key="1">
    <citation type="submission" date="2018-07" db="EMBL/GenBank/DDBJ databases">
        <title>Dyadobacter roseus sp. nov., isolated from rose rhizosphere soil.</title>
        <authorList>
            <person name="Chen L."/>
        </authorList>
    </citation>
    <scope>NUCLEOTIDE SEQUENCE [LARGE SCALE GENOMIC DNA]</scope>
    <source>
        <strain evidence="2 3">RS19</strain>
    </source>
</reference>
<evidence type="ECO:0000313" key="2">
    <source>
        <dbReference type="EMBL" id="REA55255.1"/>
    </source>
</evidence>
<dbReference type="AlphaFoldDB" id="A0A3D8Y299"/>
<organism evidence="2 3">
    <name type="scientific">Dyadobacter luteus</name>
    <dbReference type="NCBI Taxonomy" id="2259619"/>
    <lineage>
        <taxon>Bacteria</taxon>
        <taxon>Pseudomonadati</taxon>
        <taxon>Bacteroidota</taxon>
        <taxon>Cytophagia</taxon>
        <taxon>Cytophagales</taxon>
        <taxon>Spirosomataceae</taxon>
        <taxon>Dyadobacter</taxon>
    </lineage>
</organism>
<dbReference type="InterPro" id="IPR041602">
    <property type="entry name" value="Quercetinase_C"/>
</dbReference>
<dbReference type="InterPro" id="IPR014710">
    <property type="entry name" value="RmlC-like_jellyroll"/>
</dbReference>
<protein>
    <recommendedName>
        <fullName evidence="1">Quercetin 2,3-dioxygenase C-terminal cupin domain-containing protein</fullName>
    </recommendedName>
</protein>